<organism evidence="2 3">
    <name type="scientific">Leptospira alstonii serovar Pingchang str. 80-412</name>
    <dbReference type="NCBI Taxonomy" id="1218564"/>
    <lineage>
        <taxon>Bacteria</taxon>
        <taxon>Pseudomonadati</taxon>
        <taxon>Spirochaetota</taxon>
        <taxon>Spirochaetia</taxon>
        <taxon>Leptospirales</taxon>
        <taxon>Leptospiraceae</taxon>
        <taxon>Leptospira</taxon>
    </lineage>
</organism>
<evidence type="ECO:0000259" key="1">
    <source>
        <dbReference type="Pfam" id="PF13280"/>
    </source>
</evidence>
<evidence type="ECO:0000313" key="2">
    <source>
        <dbReference type="EMBL" id="EQA78566.1"/>
    </source>
</evidence>
<dbReference type="PROSITE" id="PS52050">
    <property type="entry name" value="WYL"/>
    <property type="match status" value="1"/>
</dbReference>
<accession>T0FVA9</accession>
<gene>
    <name evidence="2" type="ORF">LEP1GSC193_1293</name>
</gene>
<protein>
    <submittedName>
        <fullName evidence="2">WYL domain protein</fullName>
    </submittedName>
</protein>
<dbReference type="EMBL" id="AOHD02000064">
    <property type="protein sequence ID" value="EQA78566.1"/>
    <property type="molecule type" value="Genomic_DNA"/>
</dbReference>
<proteinExistence type="predicted"/>
<dbReference type="STRING" id="28452.A0128_17230"/>
<dbReference type="AlphaFoldDB" id="T0FVA9"/>
<dbReference type="PANTHER" id="PTHR34580:SF3">
    <property type="entry name" value="PROTEIN PAFB"/>
    <property type="match status" value="1"/>
</dbReference>
<dbReference type="Pfam" id="PF13280">
    <property type="entry name" value="WYL"/>
    <property type="match status" value="1"/>
</dbReference>
<sequence>MGSSGFRVDKNLKFRKVSAMSETQNWNEDEEDFPIPVKEAGKTESRLSALLFNLLSRHSPMSFTKIRSLLPDHYQNLENPDSDRKKLSRDMEELGELGFLVRSTQEGYVLDRNVSNRELRLEKEELRVLAETILRSYQETPSLELYSLSQKLFEGKLDVYPELEMDLRTQKSLSQTEGNASVELLKKLLEALKTKSPVQFLYYKTFPEETYRVEVDPIRLIRKNSEDYYLLAYDRKKKERRRFIIPKITRVEAIAENSLYQPQGQKRENSQDWVLHPALFQVHDPIEVELVCDPEFSYKVRNSISEIPYEEFSRDSFRLKVTNREGLFPLLIEARDSIRKIFPESVAADFRKNVEQIVINYRSFSKD</sequence>
<comment type="caution">
    <text evidence="2">The sequence shown here is derived from an EMBL/GenBank/DDBJ whole genome shotgun (WGS) entry which is preliminary data.</text>
</comment>
<dbReference type="PANTHER" id="PTHR34580">
    <property type="match status" value="1"/>
</dbReference>
<evidence type="ECO:0000313" key="3">
    <source>
        <dbReference type="Proteomes" id="UP000015445"/>
    </source>
</evidence>
<name>T0FVA9_9LEPT</name>
<keyword evidence="3" id="KW-1185">Reference proteome</keyword>
<dbReference type="Proteomes" id="UP000015445">
    <property type="component" value="Unassembled WGS sequence"/>
</dbReference>
<dbReference type="InterPro" id="IPR051534">
    <property type="entry name" value="CBASS_pafABC_assoc_protein"/>
</dbReference>
<dbReference type="InterPro" id="IPR026881">
    <property type="entry name" value="WYL_dom"/>
</dbReference>
<feature type="domain" description="WYL" evidence="1">
    <location>
        <begin position="183"/>
        <end position="252"/>
    </location>
</feature>
<reference evidence="2" key="1">
    <citation type="submission" date="2013-05" db="EMBL/GenBank/DDBJ databases">
        <authorList>
            <person name="Harkins D.M."/>
            <person name="Durkin A.S."/>
            <person name="Brinkac L.M."/>
            <person name="Haft D.H."/>
            <person name="Selengut J.D."/>
            <person name="Sanka R."/>
            <person name="DePew J."/>
            <person name="Purushe J."/>
            <person name="Galloway R.L."/>
            <person name="Vinetz J.M."/>
            <person name="Sutton G.G."/>
            <person name="Nierman W.C."/>
            <person name="Fouts D.E."/>
        </authorList>
    </citation>
    <scope>NUCLEOTIDE SEQUENCE [LARGE SCALE GENOMIC DNA]</scope>
    <source>
        <strain evidence="2">80-412</strain>
    </source>
</reference>